<sequence length="125" mass="13978">MTKLTSKLIAVSSIALFSLGPVPYVFASDNNPPPPPTEFQQHLEQAVGASKITLPQAIEIAQQKVGGTALEAEFHPRKQGNPIYDVEILTKEKQIKEIRIDAVTSEILRNEVKQQEPHHHRKHKD</sequence>
<keyword evidence="1" id="KW-0732">Signal</keyword>
<dbReference type="RefSeq" id="WP_382374368.1">
    <property type="nucleotide sequence ID" value="NZ_JBHLWA010000027.1"/>
</dbReference>
<accession>A0ABV6HW30</accession>
<protein>
    <submittedName>
        <fullName evidence="3">PepSY domain-containing protein</fullName>
    </submittedName>
</protein>
<evidence type="ECO:0000313" key="3">
    <source>
        <dbReference type="EMBL" id="MFC0323086.1"/>
    </source>
</evidence>
<name>A0ABV6HW30_9PAST</name>
<evidence type="ECO:0000256" key="1">
    <source>
        <dbReference type="SAM" id="SignalP"/>
    </source>
</evidence>
<evidence type="ECO:0000313" key="4">
    <source>
        <dbReference type="Proteomes" id="UP001589769"/>
    </source>
</evidence>
<evidence type="ECO:0000259" key="2">
    <source>
        <dbReference type="Pfam" id="PF03413"/>
    </source>
</evidence>
<dbReference type="Pfam" id="PF03413">
    <property type="entry name" value="PepSY"/>
    <property type="match status" value="1"/>
</dbReference>
<gene>
    <name evidence="3" type="ORF">ACFFHT_05870</name>
</gene>
<feature type="domain" description="PepSY" evidence="2">
    <location>
        <begin position="51"/>
        <end position="109"/>
    </location>
</feature>
<dbReference type="Proteomes" id="UP001589769">
    <property type="component" value="Unassembled WGS sequence"/>
</dbReference>
<feature type="signal peptide" evidence="1">
    <location>
        <begin position="1"/>
        <end position="27"/>
    </location>
</feature>
<feature type="chain" id="PRO_5045101177" evidence="1">
    <location>
        <begin position="28"/>
        <end position="125"/>
    </location>
</feature>
<organism evidence="3 4">
    <name type="scientific">Gallibacterium melopsittaci</name>
    <dbReference type="NCBI Taxonomy" id="516063"/>
    <lineage>
        <taxon>Bacteria</taxon>
        <taxon>Pseudomonadati</taxon>
        <taxon>Pseudomonadota</taxon>
        <taxon>Gammaproteobacteria</taxon>
        <taxon>Pasteurellales</taxon>
        <taxon>Pasteurellaceae</taxon>
        <taxon>Gallibacterium</taxon>
    </lineage>
</organism>
<dbReference type="InterPro" id="IPR025711">
    <property type="entry name" value="PepSY"/>
</dbReference>
<reference evidence="3 4" key="1">
    <citation type="submission" date="2024-09" db="EMBL/GenBank/DDBJ databases">
        <authorList>
            <person name="Sun Q."/>
            <person name="Mori K."/>
        </authorList>
    </citation>
    <scope>NUCLEOTIDE SEQUENCE [LARGE SCALE GENOMIC DNA]</scope>
    <source>
        <strain evidence="3 4">CCM 7538</strain>
    </source>
</reference>
<proteinExistence type="predicted"/>
<dbReference type="EMBL" id="JBHLWA010000027">
    <property type="protein sequence ID" value="MFC0323086.1"/>
    <property type="molecule type" value="Genomic_DNA"/>
</dbReference>
<keyword evidence="4" id="KW-1185">Reference proteome</keyword>
<dbReference type="Gene3D" id="3.10.450.40">
    <property type="match status" value="1"/>
</dbReference>
<comment type="caution">
    <text evidence="3">The sequence shown here is derived from an EMBL/GenBank/DDBJ whole genome shotgun (WGS) entry which is preliminary data.</text>
</comment>